<evidence type="ECO:0000259" key="10">
    <source>
        <dbReference type="PROSITE" id="PS50262"/>
    </source>
</evidence>
<keyword evidence="2 9" id="KW-0812">Transmembrane</keyword>
<keyword evidence="4" id="KW-0297">G-protein coupled receptor</keyword>
<feature type="transmembrane region" description="Helical" evidence="9">
    <location>
        <begin position="284"/>
        <end position="300"/>
    </location>
</feature>
<evidence type="ECO:0000256" key="7">
    <source>
        <dbReference type="ARBA" id="ARBA00023224"/>
    </source>
</evidence>
<dbReference type="GO" id="GO:0016020">
    <property type="term" value="C:membrane"/>
    <property type="evidence" value="ECO:0007669"/>
    <property type="project" value="UniProtKB-SubCell"/>
</dbReference>
<feature type="transmembrane region" description="Helical" evidence="9">
    <location>
        <begin position="20"/>
        <end position="44"/>
    </location>
</feature>
<evidence type="ECO:0000256" key="2">
    <source>
        <dbReference type="ARBA" id="ARBA00022692"/>
    </source>
</evidence>
<dbReference type="PROSITE" id="PS50262">
    <property type="entry name" value="G_PROTEIN_RECEP_F1_2"/>
    <property type="match status" value="1"/>
</dbReference>
<feature type="region of interest" description="Disordered" evidence="8">
    <location>
        <begin position="213"/>
        <end position="233"/>
    </location>
</feature>
<dbReference type="CDD" id="cd00637">
    <property type="entry name" value="7tm_classA_rhodopsin-like"/>
    <property type="match status" value="1"/>
</dbReference>
<dbReference type="EMBL" id="JAIZAY010000017">
    <property type="protein sequence ID" value="KAJ8026337.1"/>
    <property type="molecule type" value="Genomic_DNA"/>
</dbReference>
<dbReference type="InterPro" id="IPR017452">
    <property type="entry name" value="GPCR_Rhodpsn_7TM"/>
</dbReference>
<keyword evidence="12" id="KW-1185">Reference proteome</keyword>
<sequence length="321" mass="36493">MDTLNVAVENLLNKFVHFLLLFFQIHGFFATLSGFGNFSAVSLISIFRCISIVGLHKITIKRRHVFMMIAVGWMCALVMVISPFTGSAPNSVYVHGTHHCSPSLKGSCLYYNVAVALVYCITIPILIVCYGLITLTIKRNADRLGKYTKRGQRPAPPIRSSDDSEITYQEETGVSYRDAFNKDSVVKNPVCNHQLVDQVSTISERIDGEHPVTQRSFKGTVDETSKRRQSRRKLSQYRRYDKRVALAGALLVSTTTVCWTPYFLVHSCSWKVTPSHGLEIFTMWLVYLNSALDPIIYTMLNKKIRNAVFQQFRCICIFLRK</sequence>
<evidence type="ECO:0000313" key="11">
    <source>
        <dbReference type="EMBL" id="KAJ8026337.1"/>
    </source>
</evidence>
<dbReference type="GO" id="GO:0004930">
    <property type="term" value="F:G protein-coupled receptor activity"/>
    <property type="evidence" value="ECO:0007669"/>
    <property type="project" value="UniProtKB-KW"/>
</dbReference>
<evidence type="ECO:0000256" key="4">
    <source>
        <dbReference type="ARBA" id="ARBA00023040"/>
    </source>
</evidence>
<dbReference type="AlphaFoldDB" id="A0A9Q0YT80"/>
<keyword evidence="3 9" id="KW-1133">Transmembrane helix</keyword>
<dbReference type="OrthoDB" id="5957871at2759"/>
<dbReference type="InterPro" id="IPR000276">
    <property type="entry name" value="GPCR_Rhodpsn"/>
</dbReference>
<dbReference type="SUPFAM" id="SSF81321">
    <property type="entry name" value="Family A G protein-coupled receptor-like"/>
    <property type="match status" value="1"/>
</dbReference>
<evidence type="ECO:0000256" key="3">
    <source>
        <dbReference type="ARBA" id="ARBA00022989"/>
    </source>
</evidence>
<name>A0A9Q0YT80_HOLLE</name>
<comment type="subcellular location">
    <subcellularLocation>
        <location evidence="1">Membrane</location>
        <topology evidence="1">Multi-pass membrane protein</topology>
    </subcellularLocation>
</comment>
<feature type="transmembrane region" description="Helical" evidence="9">
    <location>
        <begin position="109"/>
        <end position="133"/>
    </location>
</feature>
<evidence type="ECO:0000256" key="6">
    <source>
        <dbReference type="ARBA" id="ARBA00023170"/>
    </source>
</evidence>
<accession>A0A9Q0YT80</accession>
<reference evidence="11" key="1">
    <citation type="submission" date="2021-10" db="EMBL/GenBank/DDBJ databases">
        <title>Tropical sea cucumber genome reveals ecological adaptation and Cuvierian tubules defense mechanism.</title>
        <authorList>
            <person name="Chen T."/>
        </authorList>
    </citation>
    <scope>NUCLEOTIDE SEQUENCE</scope>
    <source>
        <strain evidence="11">Nanhai2018</strain>
        <tissue evidence="11">Muscle</tissue>
    </source>
</reference>
<evidence type="ECO:0000256" key="8">
    <source>
        <dbReference type="SAM" id="MobiDB-lite"/>
    </source>
</evidence>
<feature type="transmembrane region" description="Helical" evidence="9">
    <location>
        <begin position="65"/>
        <end position="84"/>
    </location>
</feature>
<proteinExistence type="predicted"/>
<dbReference type="Proteomes" id="UP001152320">
    <property type="component" value="Chromosome 17"/>
</dbReference>
<dbReference type="PANTHER" id="PTHR24240">
    <property type="entry name" value="OPSIN"/>
    <property type="match status" value="1"/>
</dbReference>
<evidence type="ECO:0000256" key="5">
    <source>
        <dbReference type="ARBA" id="ARBA00023136"/>
    </source>
</evidence>
<evidence type="ECO:0000256" key="1">
    <source>
        <dbReference type="ARBA" id="ARBA00004141"/>
    </source>
</evidence>
<feature type="transmembrane region" description="Helical" evidence="9">
    <location>
        <begin position="244"/>
        <end position="264"/>
    </location>
</feature>
<dbReference type="InterPro" id="IPR050125">
    <property type="entry name" value="GPCR_opsins"/>
</dbReference>
<keyword evidence="7" id="KW-0807">Transducer</keyword>
<evidence type="ECO:0000256" key="9">
    <source>
        <dbReference type="SAM" id="Phobius"/>
    </source>
</evidence>
<gene>
    <name evidence="11" type="ORF">HOLleu_34155</name>
</gene>
<feature type="domain" description="G-protein coupled receptors family 1 profile" evidence="10">
    <location>
        <begin position="1"/>
        <end position="297"/>
    </location>
</feature>
<keyword evidence="5 9" id="KW-0472">Membrane</keyword>
<evidence type="ECO:0000313" key="12">
    <source>
        <dbReference type="Proteomes" id="UP001152320"/>
    </source>
</evidence>
<dbReference type="Gene3D" id="1.20.1070.10">
    <property type="entry name" value="Rhodopsin 7-helix transmembrane proteins"/>
    <property type="match status" value="1"/>
</dbReference>
<organism evidence="11 12">
    <name type="scientific">Holothuria leucospilota</name>
    <name type="common">Black long sea cucumber</name>
    <name type="synonym">Mertensiothuria leucospilota</name>
    <dbReference type="NCBI Taxonomy" id="206669"/>
    <lineage>
        <taxon>Eukaryota</taxon>
        <taxon>Metazoa</taxon>
        <taxon>Echinodermata</taxon>
        <taxon>Eleutherozoa</taxon>
        <taxon>Echinozoa</taxon>
        <taxon>Holothuroidea</taxon>
        <taxon>Aspidochirotacea</taxon>
        <taxon>Aspidochirotida</taxon>
        <taxon>Holothuriidae</taxon>
        <taxon>Holothuria</taxon>
    </lineage>
</organism>
<comment type="caution">
    <text evidence="11">The sequence shown here is derived from an EMBL/GenBank/DDBJ whole genome shotgun (WGS) entry which is preliminary data.</text>
</comment>
<dbReference type="PRINTS" id="PR00237">
    <property type="entry name" value="GPCRRHODOPSN"/>
</dbReference>
<dbReference type="Pfam" id="PF00001">
    <property type="entry name" value="7tm_1"/>
    <property type="match status" value="1"/>
</dbReference>
<protein>
    <submittedName>
        <fullName evidence="11">G-protein coupled receptor No18</fullName>
    </submittedName>
</protein>
<keyword evidence="6 11" id="KW-0675">Receptor</keyword>